<dbReference type="AlphaFoldDB" id="A0A645J4T1"/>
<evidence type="ECO:0000313" key="2">
    <source>
        <dbReference type="EMBL" id="MPN57699.1"/>
    </source>
</evidence>
<proteinExistence type="predicted"/>
<accession>A0A645J4T1</accession>
<name>A0A645J4T1_9ZZZZ</name>
<organism evidence="2">
    <name type="scientific">bioreactor metagenome</name>
    <dbReference type="NCBI Taxonomy" id="1076179"/>
    <lineage>
        <taxon>unclassified sequences</taxon>
        <taxon>metagenomes</taxon>
        <taxon>ecological metagenomes</taxon>
    </lineage>
</organism>
<protein>
    <submittedName>
        <fullName evidence="2">Uncharacterized protein</fullName>
    </submittedName>
</protein>
<gene>
    <name evidence="2" type="ORF">SDC9_205393</name>
</gene>
<dbReference type="EMBL" id="VSSQ01129552">
    <property type="protein sequence ID" value="MPN57699.1"/>
    <property type="molecule type" value="Genomic_DNA"/>
</dbReference>
<feature type="region of interest" description="Disordered" evidence="1">
    <location>
        <begin position="45"/>
        <end position="66"/>
    </location>
</feature>
<evidence type="ECO:0000256" key="1">
    <source>
        <dbReference type="SAM" id="MobiDB-lite"/>
    </source>
</evidence>
<comment type="caution">
    <text evidence="2">The sequence shown here is derived from an EMBL/GenBank/DDBJ whole genome shotgun (WGS) entry which is preliminary data.</text>
</comment>
<sequence length="89" mass="10340">MQHGHVLCAVLPFYVDDEGTRIRVHITKSQAVDGIGDQYHAECLGKSDRNERGGHHGHRENQHSRLFDAAFQQKDRQQRRNRAQQRKVL</sequence>
<reference evidence="2" key="1">
    <citation type="submission" date="2019-08" db="EMBL/GenBank/DDBJ databases">
        <authorList>
            <person name="Kucharzyk K."/>
            <person name="Murdoch R.W."/>
            <person name="Higgins S."/>
            <person name="Loffler F."/>
        </authorList>
    </citation>
    <scope>NUCLEOTIDE SEQUENCE</scope>
</reference>